<evidence type="ECO:0008006" key="5">
    <source>
        <dbReference type="Google" id="ProtNLM"/>
    </source>
</evidence>
<dbReference type="SUPFAM" id="SSF47874">
    <property type="entry name" value="Annexin"/>
    <property type="match status" value="1"/>
</dbReference>
<accession>A0A438BTG5</accession>
<dbReference type="InterPro" id="IPR018502">
    <property type="entry name" value="Annexin_repeat"/>
</dbReference>
<name>A0A438BTG5_VITVI</name>
<evidence type="ECO:0000313" key="4">
    <source>
        <dbReference type="Proteomes" id="UP000288805"/>
    </source>
</evidence>
<evidence type="ECO:0000256" key="2">
    <source>
        <dbReference type="ARBA" id="ARBA00023216"/>
    </source>
</evidence>
<protein>
    <recommendedName>
        <fullName evidence="5">Annexin D4</fullName>
    </recommendedName>
</protein>
<dbReference type="GO" id="GO:0005544">
    <property type="term" value="F:calcium-dependent phospholipid binding"/>
    <property type="evidence" value="ECO:0007669"/>
    <property type="project" value="InterPro"/>
</dbReference>
<proteinExistence type="predicted"/>
<keyword evidence="1" id="KW-0677">Repeat</keyword>
<organism evidence="3 4">
    <name type="scientific">Vitis vinifera</name>
    <name type="common">Grape</name>
    <dbReference type="NCBI Taxonomy" id="29760"/>
    <lineage>
        <taxon>Eukaryota</taxon>
        <taxon>Viridiplantae</taxon>
        <taxon>Streptophyta</taxon>
        <taxon>Embryophyta</taxon>
        <taxon>Tracheophyta</taxon>
        <taxon>Spermatophyta</taxon>
        <taxon>Magnoliopsida</taxon>
        <taxon>eudicotyledons</taxon>
        <taxon>Gunneridae</taxon>
        <taxon>Pentapetalae</taxon>
        <taxon>rosids</taxon>
        <taxon>Vitales</taxon>
        <taxon>Vitaceae</taxon>
        <taxon>Viteae</taxon>
        <taxon>Vitis</taxon>
    </lineage>
</organism>
<gene>
    <name evidence="3" type="ORF">CK203_113117</name>
</gene>
<keyword evidence="2" id="KW-0041">Annexin</keyword>
<evidence type="ECO:0000313" key="3">
    <source>
        <dbReference type="EMBL" id="RVW14259.1"/>
    </source>
</evidence>
<dbReference type="GO" id="GO:0005509">
    <property type="term" value="F:calcium ion binding"/>
    <property type="evidence" value="ECO:0007669"/>
    <property type="project" value="InterPro"/>
</dbReference>
<dbReference type="Proteomes" id="UP000288805">
    <property type="component" value="Unassembled WGS sequence"/>
</dbReference>
<dbReference type="Gene3D" id="1.10.220.10">
    <property type="entry name" value="Annexin"/>
    <property type="match status" value="1"/>
</dbReference>
<comment type="caution">
    <text evidence="3">The sequence shown here is derived from an EMBL/GenBank/DDBJ whole genome shotgun (WGS) entry which is preliminary data.</text>
</comment>
<evidence type="ECO:0000256" key="1">
    <source>
        <dbReference type="ARBA" id="ARBA00022737"/>
    </source>
</evidence>
<dbReference type="AlphaFoldDB" id="A0A438BTG5"/>
<dbReference type="Pfam" id="PF00191">
    <property type="entry name" value="Annexin"/>
    <property type="match status" value="1"/>
</dbReference>
<reference evidence="3 4" key="1">
    <citation type="journal article" date="2018" name="PLoS Genet.">
        <title>Population sequencing reveals clonal diversity and ancestral inbreeding in the grapevine cultivar Chardonnay.</title>
        <authorList>
            <person name="Roach M.J."/>
            <person name="Johnson D.L."/>
            <person name="Bohlmann J."/>
            <person name="van Vuuren H.J."/>
            <person name="Jones S.J."/>
            <person name="Pretorius I.S."/>
            <person name="Schmidt S.A."/>
            <person name="Borneman A.R."/>
        </authorList>
    </citation>
    <scope>NUCLEOTIDE SEQUENCE [LARGE SCALE GENOMIC DNA]</scope>
    <source>
        <strain evidence="4">cv. Chardonnay</strain>
        <tissue evidence="3">Leaf</tissue>
    </source>
</reference>
<dbReference type="InterPro" id="IPR037104">
    <property type="entry name" value="Annexin_sf"/>
</dbReference>
<dbReference type="EMBL" id="QGNW01002624">
    <property type="protein sequence ID" value="RVW14259.1"/>
    <property type="molecule type" value="Genomic_DNA"/>
</dbReference>
<sequence>MMEVKKATILVASIKRRKKKPNEEGRKIMSLPNESCTLTKAFSGSFSFSLDFIFSKSQTTAFFYIQIVYSSCTYCDMMLWCNGPCILGKEMLAWQGRLWTDALKHMAYSLNLHAPDHQTSSWELGKHTSPSKVNPRALGSSWEEDVASRVEGIERQVSTTFIRSEAIKLGISINRYGEKKKLFKDEETVRILATRSKPHLKAIFKCYKETFNKNIEEV</sequence>